<dbReference type="EMBL" id="LAZR01016723">
    <property type="protein sequence ID" value="KKM03264.1"/>
    <property type="molecule type" value="Genomic_DNA"/>
</dbReference>
<name>A0A0F9GX02_9ZZZZ</name>
<evidence type="ECO:0000313" key="2">
    <source>
        <dbReference type="EMBL" id="KKM03264.1"/>
    </source>
</evidence>
<proteinExistence type="predicted"/>
<evidence type="ECO:0000256" key="1">
    <source>
        <dbReference type="SAM" id="Phobius"/>
    </source>
</evidence>
<keyword evidence="1" id="KW-0472">Membrane</keyword>
<accession>A0A0F9GX02</accession>
<feature type="transmembrane region" description="Helical" evidence="1">
    <location>
        <begin position="42"/>
        <end position="60"/>
    </location>
</feature>
<sequence>MQDKEQLTKLYEEAKLKNKHKLPLTDEETDAFLKMKKQEQKTGNIIAVIFVGLVACWMFSSSDSETKESKKCYANDLQCIGSKHNYEATIACKTLIASLGAYGHEWVDGILDSKLSYFRWRDIDKSEITYIGDKIKFYNMLGNAVPYKYECDYSVIDKKVLDVRAKPGNM</sequence>
<comment type="caution">
    <text evidence="2">The sequence shown here is derived from an EMBL/GenBank/DDBJ whole genome shotgun (WGS) entry which is preliminary data.</text>
</comment>
<dbReference type="AlphaFoldDB" id="A0A0F9GX02"/>
<protein>
    <submittedName>
        <fullName evidence="2">Uncharacterized protein</fullName>
    </submittedName>
</protein>
<keyword evidence="1" id="KW-0812">Transmembrane</keyword>
<reference evidence="2" key="1">
    <citation type="journal article" date="2015" name="Nature">
        <title>Complex archaea that bridge the gap between prokaryotes and eukaryotes.</title>
        <authorList>
            <person name="Spang A."/>
            <person name="Saw J.H."/>
            <person name="Jorgensen S.L."/>
            <person name="Zaremba-Niedzwiedzka K."/>
            <person name="Martijn J."/>
            <person name="Lind A.E."/>
            <person name="van Eijk R."/>
            <person name="Schleper C."/>
            <person name="Guy L."/>
            <person name="Ettema T.J."/>
        </authorList>
    </citation>
    <scope>NUCLEOTIDE SEQUENCE</scope>
</reference>
<gene>
    <name evidence="2" type="ORF">LCGC14_1776110</name>
</gene>
<organism evidence="2">
    <name type="scientific">marine sediment metagenome</name>
    <dbReference type="NCBI Taxonomy" id="412755"/>
    <lineage>
        <taxon>unclassified sequences</taxon>
        <taxon>metagenomes</taxon>
        <taxon>ecological metagenomes</taxon>
    </lineage>
</organism>
<keyword evidence="1" id="KW-1133">Transmembrane helix</keyword>